<comment type="caution">
    <text evidence="3">The sequence shown here is derived from an EMBL/GenBank/DDBJ whole genome shotgun (WGS) entry which is preliminary data.</text>
</comment>
<dbReference type="EC" id="5.6.2.3" evidence="1"/>
<comment type="catalytic activity">
    <reaction evidence="1">
        <text>ATP + H2O = ADP + phosphate + H(+)</text>
        <dbReference type="Rhea" id="RHEA:13065"/>
        <dbReference type="ChEBI" id="CHEBI:15377"/>
        <dbReference type="ChEBI" id="CHEBI:15378"/>
        <dbReference type="ChEBI" id="CHEBI:30616"/>
        <dbReference type="ChEBI" id="CHEBI:43474"/>
        <dbReference type="ChEBI" id="CHEBI:456216"/>
        <dbReference type="EC" id="5.6.2.3"/>
    </reaction>
</comment>
<accession>A0AAV0VYW8</accession>
<keyword evidence="1" id="KW-0234">DNA repair</keyword>
<dbReference type="GO" id="GO:0000723">
    <property type="term" value="P:telomere maintenance"/>
    <property type="evidence" value="ECO:0007669"/>
    <property type="project" value="InterPro"/>
</dbReference>
<keyword evidence="1" id="KW-0378">Hydrolase</keyword>
<keyword evidence="1" id="KW-0067">ATP-binding</keyword>
<organism evidence="3 4">
    <name type="scientific">Macrosiphum euphorbiae</name>
    <name type="common">potato aphid</name>
    <dbReference type="NCBI Taxonomy" id="13131"/>
    <lineage>
        <taxon>Eukaryota</taxon>
        <taxon>Metazoa</taxon>
        <taxon>Ecdysozoa</taxon>
        <taxon>Arthropoda</taxon>
        <taxon>Hexapoda</taxon>
        <taxon>Insecta</taxon>
        <taxon>Pterygota</taxon>
        <taxon>Neoptera</taxon>
        <taxon>Paraneoptera</taxon>
        <taxon>Hemiptera</taxon>
        <taxon>Sternorrhyncha</taxon>
        <taxon>Aphidomorpha</taxon>
        <taxon>Aphidoidea</taxon>
        <taxon>Aphididae</taxon>
        <taxon>Macrosiphini</taxon>
        <taxon>Macrosiphum</taxon>
    </lineage>
</organism>
<sequence length="621" mass="71241">MTLMEFAMRFKPHYAKPLEEEEEESVDNDAYDDLAVRGRKKLITLTDNSKMVVRNETAVLRVPYFVASTDPENYYYSLLLQYMPYRLEQELLVEFNSSKEAFMAREETLKRNSSIMEQFRERDRQLQNAFDQIHAFEILDAEPLGVGENFEDAEEPQVSEEQYQQNFQAINIGQRAVSQKIAESIRHQLEGNQHRERLFITGQAGTGKTFLLHQLKNLINRCYGKKAVRVFSLTGVAARLVGGRTLHSALKLPIQKDGRIVEMPLLTGNWLKVMRQQWKDTEFFFIDEISMVPYEMLCMIDSRLKQLKNNEDFFGGINILVFGDLMQLPPVRASQVLQQPERMIPATHLWRLFSLVELTENMRQQGDKTFIDILNALRVGDLMQSQIGILINKQSTDMDGEFALEKALRIYPTNDQVNNHNQNVIKYFKSYGVKMWKIKAQDKLVDSTRKLGNDNSIDSIIPKDNDKTGGLPKEIEIFVGAKVMLRTNLNVSQRLVNGAIGNITEINWPNFARDQLYDECIPKSIRVDFGRDGIHKIEPISIQFPAMRSYGTAERRMLPVILSWAGTAHKLQGSTVDHAVVYLGPRLFVKGQAYVTLSRVKSLQGLRIEQLDCSKLMGSTP</sequence>
<evidence type="ECO:0000313" key="4">
    <source>
        <dbReference type="Proteomes" id="UP001160148"/>
    </source>
</evidence>
<protein>
    <recommendedName>
        <fullName evidence="1">ATP-dependent DNA helicase</fullName>
        <ecNumber evidence="1">5.6.2.3</ecNumber>
    </recommendedName>
</protein>
<dbReference type="Gene3D" id="3.40.50.300">
    <property type="entry name" value="P-loop containing nucleotide triphosphate hydrolases"/>
    <property type="match status" value="1"/>
</dbReference>
<keyword evidence="1" id="KW-0347">Helicase</keyword>
<comment type="cofactor">
    <cofactor evidence="1">
        <name>Mg(2+)</name>
        <dbReference type="ChEBI" id="CHEBI:18420"/>
    </cofactor>
</comment>
<evidence type="ECO:0000259" key="2">
    <source>
        <dbReference type="Pfam" id="PF05970"/>
    </source>
</evidence>
<dbReference type="PANTHER" id="PTHR47642">
    <property type="entry name" value="ATP-DEPENDENT DNA HELICASE"/>
    <property type="match status" value="1"/>
</dbReference>
<comment type="similarity">
    <text evidence="1">Belongs to the helicase family.</text>
</comment>
<dbReference type="GO" id="GO:0043139">
    <property type="term" value="F:5'-3' DNA helicase activity"/>
    <property type="evidence" value="ECO:0007669"/>
    <property type="project" value="UniProtKB-EC"/>
</dbReference>
<evidence type="ECO:0000256" key="1">
    <source>
        <dbReference type="RuleBase" id="RU363044"/>
    </source>
</evidence>
<keyword evidence="4" id="KW-1185">Reference proteome</keyword>
<dbReference type="InterPro" id="IPR010285">
    <property type="entry name" value="DNA_helicase_pif1-like_DEAD"/>
</dbReference>
<dbReference type="GO" id="GO:0005524">
    <property type="term" value="F:ATP binding"/>
    <property type="evidence" value="ECO:0007669"/>
    <property type="project" value="UniProtKB-KW"/>
</dbReference>
<proteinExistence type="inferred from homology"/>
<name>A0AAV0VYW8_9HEMI</name>
<dbReference type="Proteomes" id="UP001160148">
    <property type="component" value="Unassembled WGS sequence"/>
</dbReference>
<dbReference type="GO" id="GO:0006281">
    <property type="term" value="P:DNA repair"/>
    <property type="evidence" value="ECO:0007669"/>
    <property type="project" value="UniProtKB-KW"/>
</dbReference>
<evidence type="ECO:0000313" key="3">
    <source>
        <dbReference type="EMBL" id="CAI6348769.1"/>
    </source>
</evidence>
<keyword evidence="1" id="KW-0547">Nucleotide-binding</keyword>
<dbReference type="GO" id="GO:0016787">
    <property type="term" value="F:hydrolase activity"/>
    <property type="evidence" value="ECO:0007669"/>
    <property type="project" value="UniProtKB-KW"/>
</dbReference>
<reference evidence="3 4" key="1">
    <citation type="submission" date="2023-01" db="EMBL/GenBank/DDBJ databases">
        <authorList>
            <person name="Whitehead M."/>
        </authorList>
    </citation>
    <scope>NUCLEOTIDE SEQUENCE [LARGE SCALE GENOMIC DNA]</scope>
</reference>
<dbReference type="Pfam" id="PF05970">
    <property type="entry name" value="PIF1"/>
    <property type="match status" value="1"/>
</dbReference>
<feature type="domain" description="DNA helicase Pif1-like DEAD-box helicase" evidence="2">
    <location>
        <begin position="170"/>
        <end position="385"/>
    </location>
</feature>
<dbReference type="InterPro" id="IPR027417">
    <property type="entry name" value="P-loop_NTPase"/>
</dbReference>
<dbReference type="GO" id="GO:0006310">
    <property type="term" value="P:DNA recombination"/>
    <property type="evidence" value="ECO:0007669"/>
    <property type="project" value="UniProtKB-KW"/>
</dbReference>
<keyword evidence="1" id="KW-0227">DNA damage</keyword>
<keyword evidence="1" id="KW-0233">DNA recombination</keyword>
<dbReference type="InterPro" id="IPR051055">
    <property type="entry name" value="PIF1_helicase"/>
</dbReference>
<dbReference type="PANTHER" id="PTHR47642:SF5">
    <property type="entry name" value="ATP-DEPENDENT DNA HELICASE"/>
    <property type="match status" value="1"/>
</dbReference>
<dbReference type="SUPFAM" id="SSF52540">
    <property type="entry name" value="P-loop containing nucleoside triphosphate hydrolases"/>
    <property type="match status" value="2"/>
</dbReference>
<gene>
    <name evidence="3" type="ORF">MEUPH1_LOCUS5413</name>
</gene>
<dbReference type="EMBL" id="CARXXK010000001">
    <property type="protein sequence ID" value="CAI6348769.1"/>
    <property type="molecule type" value="Genomic_DNA"/>
</dbReference>
<dbReference type="CDD" id="cd18809">
    <property type="entry name" value="SF1_C_RecD"/>
    <property type="match status" value="1"/>
</dbReference>
<dbReference type="AlphaFoldDB" id="A0AAV0VYW8"/>